<keyword evidence="2" id="KW-1185">Reference proteome</keyword>
<accession>A0A9J6B5N2</accession>
<reference evidence="1 2" key="1">
    <citation type="submission" date="2020-09" db="EMBL/GenBank/DDBJ databases">
        <title>De no assembly of potato wild relative species, Solanum commersonii.</title>
        <authorList>
            <person name="Cho K."/>
        </authorList>
    </citation>
    <scope>NUCLEOTIDE SEQUENCE [LARGE SCALE GENOMIC DNA]</scope>
    <source>
        <strain evidence="1">LZ3.2</strain>
        <tissue evidence="1">Leaf</tissue>
    </source>
</reference>
<gene>
    <name evidence="1" type="ORF">H5410_003436</name>
</gene>
<protein>
    <submittedName>
        <fullName evidence="1">Uncharacterized protein</fullName>
    </submittedName>
</protein>
<name>A0A9J6B5N2_SOLCO</name>
<evidence type="ECO:0000313" key="2">
    <source>
        <dbReference type="Proteomes" id="UP000824120"/>
    </source>
</evidence>
<dbReference type="AlphaFoldDB" id="A0A9J6B5N2"/>
<sequence>MLWGPMPKSATGSSQNEQVALFDEATSSELVPIPRNENPTPVAGDPNKGRVQGQWQIYHDAKMINDKEKMARLIIEERRVLTKIMHTVPDIHRIFNLHNEEIIWYASYATTLRGSISKRSKPIAQDPLTSTMVRGCPVDISYATINHFLYGSTTGHSWLLNAAEFDYRWVIVRSGAFQRNAEQWRACRVVRYTMIAYPKGYIKFCGQVLLVVGA</sequence>
<evidence type="ECO:0000313" key="1">
    <source>
        <dbReference type="EMBL" id="KAG5631719.1"/>
    </source>
</evidence>
<organism evidence="1 2">
    <name type="scientific">Solanum commersonii</name>
    <name type="common">Commerson's wild potato</name>
    <name type="synonym">Commerson's nightshade</name>
    <dbReference type="NCBI Taxonomy" id="4109"/>
    <lineage>
        <taxon>Eukaryota</taxon>
        <taxon>Viridiplantae</taxon>
        <taxon>Streptophyta</taxon>
        <taxon>Embryophyta</taxon>
        <taxon>Tracheophyta</taxon>
        <taxon>Spermatophyta</taxon>
        <taxon>Magnoliopsida</taxon>
        <taxon>eudicotyledons</taxon>
        <taxon>Gunneridae</taxon>
        <taxon>Pentapetalae</taxon>
        <taxon>asterids</taxon>
        <taxon>lamiids</taxon>
        <taxon>Solanales</taxon>
        <taxon>Solanaceae</taxon>
        <taxon>Solanoideae</taxon>
        <taxon>Solaneae</taxon>
        <taxon>Solanum</taxon>
    </lineage>
</organism>
<proteinExistence type="predicted"/>
<dbReference type="OrthoDB" id="1327928at2759"/>
<dbReference type="EMBL" id="JACXVP010000001">
    <property type="protein sequence ID" value="KAG5631719.1"/>
    <property type="molecule type" value="Genomic_DNA"/>
</dbReference>
<dbReference type="Proteomes" id="UP000824120">
    <property type="component" value="Chromosome 1"/>
</dbReference>
<comment type="caution">
    <text evidence="1">The sequence shown here is derived from an EMBL/GenBank/DDBJ whole genome shotgun (WGS) entry which is preliminary data.</text>
</comment>